<dbReference type="SUPFAM" id="SSF55785">
    <property type="entry name" value="PYP-like sensor domain (PAS domain)"/>
    <property type="match status" value="5"/>
</dbReference>
<dbReference type="InterPro" id="IPR000014">
    <property type="entry name" value="PAS"/>
</dbReference>
<organism evidence="5 6">
    <name type="scientific">candidate division KSB3 bacterium</name>
    <dbReference type="NCBI Taxonomy" id="2044937"/>
    <lineage>
        <taxon>Bacteria</taxon>
        <taxon>candidate division KSB3</taxon>
    </lineage>
</organism>
<sequence length="927" mass="104211">SYAVPIFVVLRSVHARFLDRLRNPACYGAAWFLLIFFCYQAFTTPITWGILAFLHDASVWQGIIQGWRDQPYIFESLAVGLISALGMMVIRIDSALRASRRELATTLYSIGDGVIATDTAGRVQRMNPEAGRLTGWSEAEAQGQPLATVFQIVNEETRKPVEAPVNRVLGEGVVVGLSNHTLLTARDGTTYPIADSGAPIVDPQGNITGVVLVFRDNTERKQAENALREGEEKYRLLFEEALNPILMVDADGHYIDANKAALEFLECGRAELLGKTVWDFTPPALLARQKQEHAPFVRRRTLETDYSIHGKIKILLLNVVPLTIQGATILYGIGQDITERKQAEEALRQSEERYRLLIESIHDSVYVLDREWRHTIVNQAAEEFTGMPKDSLLGAKLTELFPGVENTSFFKAFQRVMDTRQPETIVSEYRFADGRHAWYEVHISPVPEGILCISRNITDRKAAEKALQESERQKNLILNATAEMVAYYDTELRVIWANRAAGESIGKTPDELVGLHCYEIWHQRSEPCVGCPILKVFADKSPHKGEIQTPDGRHWFLRGYPILDDAEDIIALVEFGQDITERKQAEEALQKKSSEQALLLDTMDTQVWYLTDIETYGIANRAHAEFLGLRREAIEHKHLSDFLPAEVAQVCKEGNCQVFETKATIHTEEWVPNAQGEQRLVAITKTPRLDHAGNVEYVVCVGTDITERKQAEEQITTALKEKEVLLRELYHRTKNNMQVISAMLALRSYYVEDEAARRVLQDMDTKIQSMALVHQKLYQSQNLSRINLGEYIHELAALLFQSYAPAVPISLEIDVQEAAVLIDTAMPCGLVIHELLSNALKHAFPGGRGGRITIRLRRIDETHLDLVVADNGVGMPADVDVTHVSTLGLKHVIALVQHQLGGDIDFDVQDGVACHITFRDDLYTERV</sequence>
<dbReference type="InterPro" id="IPR001610">
    <property type="entry name" value="PAC"/>
</dbReference>
<name>A0A9D5JXY2_9BACT</name>
<dbReference type="PANTHER" id="PTHR44757">
    <property type="entry name" value="DIGUANYLATE CYCLASE DGCP"/>
    <property type="match status" value="1"/>
</dbReference>
<dbReference type="SMART" id="SM00086">
    <property type="entry name" value="PAC"/>
    <property type="match status" value="4"/>
</dbReference>
<dbReference type="Pfam" id="PF00989">
    <property type="entry name" value="PAS"/>
    <property type="match status" value="1"/>
</dbReference>
<dbReference type="InterPro" id="IPR035965">
    <property type="entry name" value="PAS-like_dom_sf"/>
</dbReference>
<dbReference type="CDD" id="cd00130">
    <property type="entry name" value="PAS"/>
    <property type="match status" value="5"/>
</dbReference>
<dbReference type="NCBIfam" id="TIGR00229">
    <property type="entry name" value="sensory_box"/>
    <property type="match status" value="5"/>
</dbReference>
<dbReference type="Gene3D" id="3.30.565.10">
    <property type="entry name" value="Histidine kinase-like ATPase, C-terminal domain"/>
    <property type="match status" value="1"/>
</dbReference>
<dbReference type="Proteomes" id="UP000649604">
    <property type="component" value="Unassembled WGS sequence"/>
</dbReference>
<feature type="domain" description="PAS" evidence="3">
    <location>
        <begin position="470"/>
        <end position="514"/>
    </location>
</feature>
<keyword evidence="2" id="KW-1133">Transmembrane helix</keyword>
<dbReference type="SMART" id="SM00387">
    <property type="entry name" value="HATPase_c"/>
    <property type="match status" value="1"/>
</dbReference>
<feature type="domain" description="PAS" evidence="3">
    <location>
        <begin position="350"/>
        <end position="420"/>
    </location>
</feature>
<dbReference type="PROSITE" id="PS50112">
    <property type="entry name" value="PAS"/>
    <property type="match status" value="4"/>
</dbReference>
<dbReference type="InterPro" id="IPR013767">
    <property type="entry name" value="PAS_fold"/>
</dbReference>
<feature type="non-terminal residue" evidence="5">
    <location>
        <position position="1"/>
    </location>
</feature>
<dbReference type="PROSITE" id="PS50113">
    <property type="entry name" value="PAC"/>
    <property type="match status" value="4"/>
</dbReference>
<evidence type="ECO:0000259" key="3">
    <source>
        <dbReference type="PROSITE" id="PS50112"/>
    </source>
</evidence>
<dbReference type="InterPro" id="IPR011495">
    <property type="entry name" value="Sig_transdc_His_kin_sub2_dim/P"/>
</dbReference>
<feature type="domain" description="PAC" evidence="4">
    <location>
        <begin position="541"/>
        <end position="591"/>
    </location>
</feature>
<dbReference type="InterPro" id="IPR000700">
    <property type="entry name" value="PAS-assoc_C"/>
</dbReference>
<gene>
    <name evidence="5" type="ORF">GF339_17010</name>
</gene>
<dbReference type="GO" id="GO:0006355">
    <property type="term" value="P:regulation of DNA-templated transcription"/>
    <property type="evidence" value="ECO:0007669"/>
    <property type="project" value="InterPro"/>
</dbReference>
<feature type="transmembrane region" description="Helical" evidence="2">
    <location>
        <begin position="31"/>
        <end position="51"/>
    </location>
</feature>
<evidence type="ECO:0000256" key="1">
    <source>
        <dbReference type="SAM" id="Coils"/>
    </source>
</evidence>
<dbReference type="EMBL" id="WJJP01000555">
    <property type="protein sequence ID" value="MBD3326288.1"/>
    <property type="molecule type" value="Genomic_DNA"/>
</dbReference>
<comment type="caution">
    <text evidence="5">The sequence shown here is derived from an EMBL/GenBank/DDBJ whole genome shotgun (WGS) entry which is preliminary data.</text>
</comment>
<dbReference type="PANTHER" id="PTHR44757:SF4">
    <property type="entry name" value="DIGUANYLATE CYCLASE DGCE-RELATED"/>
    <property type="match status" value="1"/>
</dbReference>
<evidence type="ECO:0000256" key="2">
    <source>
        <dbReference type="SAM" id="Phobius"/>
    </source>
</evidence>
<dbReference type="InterPro" id="IPR013656">
    <property type="entry name" value="PAS_4"/>
</dbReference>
<dbReference type="InterPro" id="IPR052155">
    <property type="entry name" value="Biofilm_reg_signaling"/>
</dbReference>
<dbReference type="SMART" id="SM00091">
    <property type="entry name" value="PAS"/>
    <property type="match status" value="5"/>
</dbReference>
<feature type="domain" description="PAC" evidence="4">
    <location>
        <begin position="177"/>
        <end position="229"/>
    </location>
</feature>
<keyword evidence="2" id="KW-0472">Membrane</keyword>
<dbReference type="InterPro" id="IPR036890">
    <property type="entry name" value="HATPase_C_sf"/>
</dbReference>
<dbReference type="AlphaFoldDB" id="A0A9D5JXY2"/>
<feature type="domain" description="PAS" evidence="3">
    <location>
        <begin position="99"/>
        <end position="172"/>
    </location>
</feature>
<proteinExistence type="predicted"/>
<reference evidence="5" key="1">
    <citation type="submission" date="2019-11" db="EMBL/GenBank/DDBJ databases">
        <title>Microbial mats filling the niche in hypersaline microbial mats.</title>
        <authorList>
            <person name="Wong H.L."/>
            <person name="Macleod F.I."/>
            <person name="White R.A. III"/>
            <person name="Burns B.P."/>
        </authorList>
    </citation>
    <scope>NUCLEOTIDE SEQUENCE</scope>
    <source>
        <strain evidence="5">Rbin_158</strain>
    </source>
</reference>
<feature type="domain" description="PAC" evidence="4">
    <location>
        <begin position="665"/>
        <end position="717"/>
    </location>
</feature>
<feature type="transmembrane region" description="Helical" evidence="2">
    <location>
        <begin position="72"/>
        <end position="92"/>
    </location>
</feature>
<evidence type="ECO:0000259" key="4">
    <source>
        <dbReference type="PROSITE" id="PS50113"/>
    </source>
</evidence>
<dbReference type="InterPro" id="IPR003594">
    <property type="entry name" value="HATPase_dom"/>
</dbReference>
<dbReference type="Pfam" id="PF02518">
    <property type="entry name" value="HATPase_c"/>
    <property type="match status" value="1"/>
</dbReference>
<protein>
    <submittedName>
        <fullName evidence="5">PAS domain S-box protein</fullName>
    </submittedName>
</protein>
<feature type="domain" description="PAS" evidence="3">
    <location>
        <begin position="230"/>
        <end position="305"/>
    </location>
</feature>
<feature type="domain" description="PAC" evidence="4">
    <location>
        <begin position="298"/>
        <end position="349"/>
    </location>
</feature>
<keyword evidence="1" id="KW-0175">Coiled coil</keyword>
<feature type="coiled-coil region" evidence="1">
    <location>
        <begin position="333"/>
        <end position="360"/>
    </location>
</feature>
<evidence type="ECO:0000313" key="6">
    <source>
        <dbReference type="Proteomes" id="UP000649604"/>
    </source>
</evidence>
<evidence type="ECO:0000313" key="5">
    <source>
        <dbReference type="EMBL" id="MBD3326288.1"/>
    </source>
</evidence>
<dbReference type="Gene3D" id="3.30.450.20">
    <property type="entry name" value="PAS domain"/>
    <property type="match status" value="5"/>
</dbReference>
<keyword evidence="2" id="KW-0812">Transmembrane</keyword>
<dbReference type="SUPFAM" id="SSF55874">
    <property type="entry name" value="ATPase domain of HSP90 chaperone/DNA topoisomerase II/histidine kinase"/>
    <property type="match status" value="1"/>
</dbReference>
<dbReference type="Pfam" id="PF08448">
    <property type="entry name" value="PAS_4"/>
    <property type="match status" value="4"/>
</dbReference>
<accession>A0A9D5JXY2</accession>
<dbReference type="Pfam" id="PF07568">
    <property type="entry name" value="HisKA_2"/>
    <property type="match status" value="1"/>
</dbReference>